<organism evidence="2 3">
    <name type="scientific">Necator americanus</name>
    <name type="common">Human hookworm</name>
    <dbReference type="NCBI Taxonomy" id="51031"/>
    <lineage>
        <taxon>Eukaryota</taxon>
        <taxon>Metazoa</taxon>
        <taxon>Ecdysozoa</taxon>
        <taxon>Nematoda</taxon>
        <taxon>Chromadorea</taxon>
        <taxon>Rhabditida</taxon>
        <taxon>Rhabditina</taxon>
        <taxon>Rhabditomorpha</taxon>
        <taxon>Strongyloidea</taxon>
        <taxon>Ancylostomatidae</taxon>
        <taxon>Bunostominae</taxon>
        <taxon>Necator</taxon>
    </lineage>
</organism>
<protein>
    <submittedName>
        <fullName evidence="2">PAN domain protein</fullName>
    </submittedName>
</protein>
<dbReference type="Gene3D" id="3.50.4.10">
    <property type="entry name" value="Hepatocyte Growth Factor"/>
    <property type="match status" value="1"/>
</dbReference>
<dbReference type="PANTHER" id="PTHR47327">
    <property type="entry name" value="FI18240P1-RELATED"/>
    <property type="match status" value="1"/>
</dbReference>
<accession>W2TK17</accession>
<dbReference type="GO" id="GO:0009653">
    <property type="term" value="P:anatomical structure morphogenesis"/>
    <property type="evidence" value="ECO:0007669"/>
    <property type="project" value="TreeGrafter"/>
</dbReference>
<gene>
    <name evidence="2" type="ORF">NECAME_08134</name>
</gene>
<dbReference type="Proteomes" id="UP000053676">
    <property type="component" value="Unassembled WGS sequence"/>
</dbReference>
<name>W2TK17_NECAM</name>
<keyword evidence="3" id="KW-1185">Reference proteome</keyword>
<feature type="domain" description="Apple" evidence="1">
    <location>
        <begin position="19"/>
        <end position="96"/>
    </location>
</feature>
<dbReference type="SMART" id="SM00473">
    <property type="entry name" value="PAN_AP"/>
    <property type="match status" value="1"/>
</dbReference>
<dbReference type="Pfam" id="PF00024">
    <property type="entry name" value="PAN_1"/>
    <property type="match status" value="1"/>
</dbReference>
<evidence type="ECO:0000313" key="2">
    <source>
        <dbReference type="EMBL" id="ETN82143.1"/>
    </source>
</evidence>
<dbReference type="PANTHER" id="PTHR47327:SF1">
    <property type="entry name" value="RE15579P"/>
    <property type="match status" value="1"/>
</dbReference>
<dbReference type="AlphaFoldDB" id="W2TK17"/>
<sequence length="99" mass="11228">MLLILLLLPCLSLAVPQNCFARVRNHTLIGTAIITLDHVTLLQCQHACLEAKKQSCRSLMYHAATKRCYLNSEDMKTPGSQFVPVLDAVDYYHRTCYCK</sequence>
<dbReference type="EMBL" id="KI658555">
    <property type="protein sequence ID" value="ETN82143.1"/>
    <property type="molecule type" value="Genomic_DNA"/>
</dbReference>
<evidence type="ECO:0000259" key="1">
    <source>
        <dbReference type="PROSITE" id="PS50948"/>
    </source>
</evidence>
<dbReference type="SUPFAM" id="SSF57414">
    <property type="entry name" value="Hairpin loop containing domain-like"/>
    <property type="match status" value="1"/>
</dbReference>
<dbReference type="InterPro" id="IPR003609">
    <property type="entry name" value="Pan_app"/>
</dbReference>
<dbReference type="OrthoDB" id="6423981at2759"/>
<dbReference type="KEGG" id="nai:NECAME_08134"/>
<reference evidence="3" key="1">
    <citation type="journal article" date="2014" name="Nat. Genet.">
        <title>Genome of the human hookworm Necator americanus.</title>
        <authorList>
            <person name="Tang Y.T."/>
            <person name="Gao X."/>
            <person name="Rosa B.A."/>
            <person name="Abubucker S."/>
            <person name="Hallsworth-Pepin K."/>
            <person name="Martin J."/>
            <person name="Tyagi R."/>
            <person name="Heizer E."/>
            <person name="Zhang X."/>
            <person name="Bhonagiri-Palsikar V."/>
            <person name="Minx P."/>
            <person name="Warren W.C."/>
            <person name="Wang Q."/>
            <person name="Zhan B."/>
            <person name="Hotez P.J."/>
            <person name="Sternberg P.W."/>
            <person name="Dougall A."/>
            <person name="Gaze S.T."/>
            <person name="Mulvenna J."/>
            <person name="Sotillo J."/>
            <person name="Ranganathan S."/>
            <person name="Rabelo E.M."/>
            <person name="Wilson R.K."/>
            <person name="Felgner P.L."/>
            <person name="Bethony J."/>
            <person name="Hawdon J.M."/>
            <person name="Gasser R.B."/>
            <person name="Loukas A."/>
            <person name="Mitreva M."/>
        </authorList>
    </citation>
    <scope>NUCLEOTIDE SEQUENCE [LARGE SCALE GENOMIC DNA]</scope>
</reference>
<dbReference type="OMA" id="ISWAMSI"/>
<proteinExistence type="predicted"/>
<evidence type="ECO:0000313" key="3">
    <source>
        <dbReference type="Proteomes" id="UP000053676"/>
    </source>
</evidence>
<dbReference type="STRING" id="51031.W2TK17"/>
<dbReference type="PROSITE" id="PS50948">
    <property type="entry name" value="PAN"/>
    <property type="match status" value="1"/>
</dbReference>
<dbReference type="InterPro" id="IPR052774">
    <property type="entry name" value="Celegans_DevNeuronal_Protein"/>
</dbReference>
<dbReference type="CDD" id="cd01099">
    <property type="entry name" value="PAN_AP_HGF"/>
    <property type="match status" value="1"/>
</dbReference>